<protein>
    <recommendedName>
        <fullName evidence="5">Transmembrane protein</fullName>
    </recommendedName>
</protein>
<dbReference type="EMBL" id="JXTC01000075">
    <property type="protein sequence ID" value="PON91266.1"/>
    <property type="molecule type" value="Genomic_DNA"/>
</dbReference>
<keyword evidence="2" id="KW-1133">Transmembrane helix</keyword>
<comment type="caution">
    <text evidence="3">The sequence shown here is derived from an EMBL/GenBank/DDBJ whole genome shotgun (WGS) entry which is preliminary data.</text>
</comment>
<organism evidence="3 4">
    <name type="scientific">Trema orientale</name>
    <name type="common">Charcoal tree</name>
    <name type="synonym">Celtis orientalis</name>
    <dbReference type="NCBI Taxonomy" id="63057"/>
    <lineage>
        <taxon>Eukaryota</taxon>
        <taxon>Viridiplantae</taxon>
        <taxon>Streptophyta</taxon>
        <taxon>Embryophyta</taxon>
        <taxon>Tracheophyta</taxon>
        <taxon>Spermatophyta</taxon>
        <taxon>Magnoliopsida</taxon>
        <taxon>eudicotyledons</taxon>
        <taxon>Gunneridae</taxon>
        <taxon>Pentapetalae</taxon>
        <taxon>rosids</taxon>
        <taxon>fabids</taxon>
        <taxon>Rosales</taxon>
        <taxon>Cannabaceae</taxon>
        <taxon>Trema</taxon>
    </lineage>
</organism>
<sequence length="101" mass="11343">MVRRLPREEIKKERRKGKAKSTNLTARLLLSLSFFSLLSSPLLFVLFYFWGRAVTDDRLGPSPSLSVGPTTQESPTHLYHVSDLGKATMLTLYPFGTESLA</sequence>
<reference evidence="4" key="1">
    <citation type="submission" date="2016-06" db="EMBL/GenBank/DDBJ databases">
        <title>Parallel loss of symbiosis genes in relatives of nitrogen-fixing non-legume Parasponia.</title>
        <authorList>
            <person name="Van Velzen R."/>
            <person name="Holmer R."/>
            <person name="Bu F."/>
            <person name="Rutten L."/>
            <person name="Van Zeijl A."/>
            <person name="Liu W."/>
            <person name="Santuari L."/>
            <person name="Cao Q."/>
            <person name="Sharma T."/>
            <person name="Shen D."/>
            <person name="Roswanjaya Y."/>
            <person name="Wardhani T."/>
            <person name="Kalhor M.S."/>
            <person name="Jansen J."/>
            <person name="Van den Hoogen J."/>
            <person name="Gungor B."/>
            <person name="Hartog M."/>
            <person name="Hontelez J."/>
            <person name="Verver J."/>
            <person name="Yang W.-C."/>
            <person name="Schijlen E."/>
            <person name="Repin R."/>
            <person name="Schilthuizen M."/>
            <person name="Schranz E."/>
            <person name="Heidstra R."/>
            <person name="Miyata K."/>
            <person name="Fedorova E."/>
            <person name="Kohlen W."/>
            <person name="Bisseling T."/>
            <person name="Smit S."/>
            <person name="Geurts R."/>
        </authorList>
    </citation>
    <scope>NUCLEOTIDE SEQUENCE [LARGE SCALE GENOMIC DNA]</scope>
    <source>
        <strain evidence="4">cv. RG33-2</strain>
    </source>
</reference>
<feature type="region of interest" description="Disordered" evidence="1">
    <location>
        <begin position="1"/>
        <end position="20"/>
    </location>
</feature>
<evidence type="ECO:0008006" key="5">
    <source>
        <dbReference type="Google" id="ProtNLM"/>
    </source>
</evidence>
<proteinExistence type="predicted"/>
<dbReference type="AlphaFoldDB" id="A0A2P5F0E2"/>
<keyword evidence="2" id="KW-0812">Transmembrane</keyword>
<name>A0A2P5F0E2_TREOI</name>
<dbReference type="Proteomes" id="UP000237000">
    <property type="component" value="Unassembled WGS sequence"/>
</dbReference>
<feature type="compositionally biased region" description="Basic and acidic residues" evidence="1">
    <location>
        <begin position="1"/>
        <end position="12"/>
    </location>
</feature>
<feature type="transmembrane region" description="Helical" evidence="2">
    <location>
        <begin position="24"/>
        <end position="50"/>
    </location>
</feature>
<accession>A0A2P5F0E2</accession>
<evidence type="ECO:0000256" key="1">
    <source>
        <dbReference type="SAM" id="MobiDB-lite"/>
    </source>
</evidence>
<evidence type="ECO:0000313" key="3">
    <source>
        <dbReference type="EMBL" id="PON91266.1"/>
    </source>
</evidence>
<keyword evidence="2" id="KW-0472">Membrane</keyword>
<dbReference type="InParanoid" id="A0A2P5F0E2"/>
<gene>
    <name evidence="3" type="ORF">TorRG33x02_128290</name>
</gene>
<keyword evidence="4" id="KW-1185">Reference proteome</keyword>
<evidence type="ECO:0000313" key="4">
    <source>
        <dbReference type="Proteomes" id="UP000237000"/>
    </source>
</evidence>
<evidence type="ECO:0000256" key="2">
    <source>
        <dbReference type="SAM" id="Phobius"/>
    </source>
</evidence>